<organism evidence="2 3">
    <name type="scientific">Paragonimus westermani</name>
    <dbReference type="NCBI Taxonomy" id="34504"/>
    <lineage>
        <taxon>Eukaryota</taxon>
        <taxon>Metazoa</taxon>
        <taxon>Spiralia</taxon>
        <taxon>Lophotrochozoa</taxon>
        <taxon>Platyhelminthes</taxon>
        <taxon>Trematoda</taxon>
        <taxon>Digenea</taxon>
        <taxon>Plagiorchiida</taxon>
        <taxon>Troglotremata</taxon>
        <taxon>Troglotrematidae</taxon>
        <taxon>Paragonimus</taxon>
    </lineage>
</organism>
<sequence>GLTVIPNESDCHSGCGAKTNEQCTKINLSSCTDHQGTRSNNSSNQPVESIHHRPSTGKDSHKSANTRPKTPVCQSNESRVGVSLRMKPELIVRSPRCSKPSIFQLPLSKSASDFSTIPPSPDGQTDLKWEELDDRQLDLICCLKKVMQEGIRRRLPSEPCELANVLCSGVDLTEWLNRTLGRTTCIKVYNPKETLRSSNSSIQPELIKHFRQNLRRCREVMWQHGVPKDCLFSVEALLRTYKPNGLLELAASVLYLHNSVVMAKTLNFNGPTSHNYRTANHRKSVLPDKSQPRSITSLTGAQQTDTPSHSMSSWPQHLCSDV</sequence>
<feature type="region of interest" description="Disordered" evidence="1">
    <location>
        <begin position="271"/>
        <end position="322"/>
    </location>
</feature>
<accession>A0A8T0DJ30</accession>
<feature type="non-terminal residue" evidence="2">
    <location>
        <position position="1"/>
    </location>
</feature>
<feature type="compositionally biased region" description="Polar residues" evidence="1">
    <location>
        <begin position="63"/>
        <end position="78"/>
    </location>
</feature>
<comment type="caution">
    <text evidence="2">The sequence shown here is derived from an EMBL/GenBank/DDBJ whole genome shotgun (WGS) entry which is preliminary data.</text>
</comment>
<dbReference type="Proteomes" id="UP000699462">
    <property type="component" value="Unassembled WGS sequence"/>
</dbReference>
<evidence type="ECO:0000313" key="3">
    <source>
        <dbReference type="Proteomes" id="UP000699462"/>
    </source>
</evidence>
<reference evidence="2 3" key="1">
    <citation type="submission" date="2019-07" db="EMBL/GenBank/DDBJ databases">
        <title>Annotation for the trematode Paragonimus westermani.</title>
        <authorList>
            <person name="Choi Y.-J."/>
        </authorList>
    </citation>
    <scope>NUCLEOTIDE SEQUENCE [LARGE SCALE GENOMIC DNA]</scope>
    <source>
        <strain evidence="2">180907_Pwestermani</strain>
    </source>
</reference>
<gene>
    <name evidence="2" type="ORF">P879_05786</name>
</gene>
<evidence type="ECO:0000256" key="1">
    <source>
        <dbReference type="SAM" id="MobiDB-lite"/>
    </source>
</evidence>
<feature type="region of interest" description="Disordered" evidence="1">
    <location>
        <begin position="31"/>
        <end position="80"/>
    </location>
</feature>
<feature type="compositionally biased region" description="Polar residues" evidence="1">
    <location>
        <begin position="31"/>
        <end position="47"/>
    </location>
</feature>
<feature type="compositionally biased region" description="Polar residues" evidence="1">
    <location>
        <begin position="292"/>
        <end position="315"/>
    </location>
</feature>
<dbReference type="AlphaFoldDB" id="A0A8T0DJ30"/>
<name>A0A8T0DJ30_9TREM</name>
<evidence type="ECO:0000313" key="2">
    <source>
        <dbReference type="EMBL" id="KAF8567326.1"/>
    </source>
</evidence>
<keyword evidence="3" id="KW-1185">Reference proteome</keyword>
<proteinExistence type="predicted"/>
<dbReference type="OrthoDB" id="6243810at2759"/>
<dbReference type="EMBL" id="JTDF01003975">
    <property type="protein sequence ID" value="KAF8567326.1"/>
    <property type="molecule type" value="Genomic_DNA"/>
</dbReference>
<protein>
    <submittedName>
        <fullName evidence="2">Uncharacterized protein</fullName>
    </submittedName>
</protein>